<dbReference type="Proteomes" id="UP000567179">
    <property type="component" value="Unassembled WGS sequence"/>
</dbReference>
<comment type="caution">
    <text evidence="1">The sequence shown here is derived from an EMBL/GenBank/DDBJ whole genome shotgun (WGS) entry which is preliminary data.</text>
</comment>
<dbReference type="AlphaFoldDB" id="A0A8H5BN21"/>
<gene>
    <name evidence="1" type="ORF">D9619_009777</name>
</gene>
<evidence type="ECO:0000313" key="2">
    <source>
        <dbReference type="Proteomes" id="UP000567179"/>
    </source>
</evidence>
<sequence length="225" mass="24669">MSAPPATTNATPSYIRSHVPLQALCRHYRLQATPVDPSGIVGDCHDMAIAEDVRTYYPPTHVLAVTQVDMPSVPLMIPINANMFQTGFRYELTLPPSAATPVPRIVDTNTDPVISLPVVPVVVPHPSSLSLILLYGLGLETDTHPLSLALLPGSVVGEFPNAAAMATVLASIPRDSFDRIYRHNQGIWKNVLALGMRNQRIVELVSIVWNVTAEARRIRNRTRQQ</sequence>
<accession>A0A8H5BN21</accession>
<reference evidence="1 2" key="1">
    <citation type="journal article" date="2020" name="ISME J.">
        <title>Uncovering the hidden diversity of litter-decomposition mechanisms in mushroom-forming fungi.</title>
        <authorList>
            <person name="Floudas D."/>
            <person name="Bentzer J."/>
            <person name="Ahren D."/>
            <person name="Johansson T."/>
            <person name="Persson P."/>
            <person name="Tunlid A."/>
        </authorList>
    </citation>
    <scope>NUCLEOTIDE SEQUENCE [LARGE SCALE GENOMIC DNA]</scope>
    <source>
        <strain evidence="1 2">CBS 101986</strain>
    </source>
</reference>
<name>A0A8H5BN21_9AGAR</name>
<keyword evidence="2" id="KW-1185">Reference proteome</keyword>
<dbReference type="EMBL" id="JAACJJ010000015">
    <property type="protein sequence ID" value="KAF5325147.1"/>
    <property type="molecule type" value="Genomic_DNA"/>
</dbReference>
<organism evidence="1 2">
    <name type="scientific">Psilocybe cf. subviscida</name>
    <dbReference type="NCBI Taxonomy" id="2480587"/>
    <lineage>
        <taxon>Eukaryota</taxon>
        <taxon>Fungi</taxon>
        <taxon>Dikarya</taxon>
        <taxon>Basidiomycota</taxon>
        <taxon>Agaricomycotina</taxon>
        <taxon>Agaricomycetes</taxon>
        <taxon>Agaricomycetidae</taxon>
        <taxon>Agaricales</taxon>
        <taxon>Agaricineae</taxon>
        <taxon>Strophariaceae</taxon>
        <taxon>Psilocybe</taxon>
    </lineage>
</organism>
<proteinExistence type="predicted"/>
<dbReference type="OrthoDB" id="2802364at2759"/>
<evidence type="ECO:0000313" key="1">
    <source>
        <dbReference type="EMBL" id="KAF5325147.1"/>
    </source>
</evidence>
<protein>
    <submittedName>
        <fullName evidence="1">Uncharacterized protein</fullName>
    </submittedName>
</protein>